<feature type="region of interest" description="Disordered" evidence="1">
    <location>
        <begin position="1"/>
        <end position="30"/>
    </location>
</feature>
<dbReference type="Proteomes" id="UP000249464">
    <property type="component" value="Unassembled WGS sequence"/>
</dbReference>
<evidence type="ECO:0000313" key="4">
    <source>
        <dbReference type="Proteomes" id="UP000249464"/>
    </source>
</evidence>
<feature type="region of interest" description="Disordered" evidence="1">
    <location>
        <begin position="295"/>
        <end position="358"/>
    </location>
</feature>
<sequence>MPKLKKKTSKPRNSTTSPRMTAPSTPNKATTSIAPVSLLSASPIVAAAEATDAVVTVIADHADLVSLRDTHSLPRSVNSSASSVHTAHSSTHTFDHSTTDQQSTAGTSPSSPSALRALRERLAADAEAQHQQHVAATNTDDSPNKLRKKRPPPSLLAELQESSSEEGKGQELGQPSVEQATPQVEANEDTAEAAQDNALQSSRSESSGANSKDISLDHKLCEAYRPRDSTPSSESALFSLALAPPRFARRVASSTTSFAYSTTVRAVYLPIHLARSAVHVPISMAQSLPVVGGYLKSSSSPTSKEPNSTANSPRSPTEPTSRKTSSSNMPPRLSRPSEHEGTISSSSSADDDDELGPKGLLYRTAETTAGVAIAATIVPFAAAGLMWGAWVRRGEMKGKTGTLWGKGI</sequence>
<evidence type="ECO:0000256" key="2">
    <source>
        <dbReference type="SAM" id="Phobius"/>
    </source>
</evidence>
<feature type="transmembrane region" description="Helical" evidence="2">
    <location>
        <begin position="369"/>
        <end position="390"/>
    </location>
</feature>
<evidence type="ECO:0000313" key="3">
    <source>
        <dbReference type="EMBL" id="SGY28895.1"/>
    </source>
</evidence>
<feature type="compositionally biased region" description="Basic residues" evidence="1">
    <location>
        <begin position="1"/>
        <end position="10"/>
    </location>
</feature>
<reference evidence="3 4" key="1">
    <citation type="submission" date="2016-11" db="EMBL/GenBank/DDBJ databases">
        <authorList>
            <person name="Jaros S."/>
            <person name="Januszkiewicz K."/>
            <person name="Wedrychowicz H."/>
        </authorList>
    </citation>
    <scope>NUCLEOTIDE SEQUENCE [LARGE SCALE GENOMIC DNA]</scope>
</reference>
<evidence type="ECO:0000256" key="1">
    <source>
        <dbReference type="SAM" id="MobiDB-lite"/>
    </source>
</evidence>
<keyword evidence="2" id="KW-1133">Transmembrane helix</keyword>
<keyword evidence="2" id="KW-0472">Membrane</keyword>
<protein>
    <submittedName>
        <fullName evidence="3">BQ5605_C002g00981 protein</fullName>
    </submittedName>
</protein>
<feature type="compositionally biased region" description="Polar residues" evidence="1">
    <location>
        <begin position="197"/>
        <end position="213"/>
    </location>
</feature>
<accession>A0A2X0M1B2</accession>
<feature type="compositionally biased region" description="Low complexity" evidence="1">
    <location>
        <begin position="99"/>
        <end position="116"/>
    </location>
</feature>
<gene>
    <name evidence="3" type="primary">BQ5605_C002g00981</name>
    <name evidence="3" type="ORF">BQ5605_C002G00981</name>
</gene>
<organism evidence="3 4">
    <name type="scientific">Microbotryum silenes-dioicae</name>
    <dbReference type="NCBI Taxonomy" id="796604"/>
    <lineage>
        <taxon>Eukaryota</taxon>
        <taxon>Fungi</taxon>
        <taxon>Dikarya</taxon>
        <taxon>Basidiomycota</taxon>
        <taxon>Pucciniomycotina</taxon>
        <taxon>Microbotryomycetes</taxon>
        <taxon>Microbotryales</taxon>
        <taxon>Microbotryaceae</taxon>
        <taxon>Microbotryum</taxon>
    </lineage>
</organism>
<feature type="compositionally biased region" description="Polar residues" evidence="1">
    <location>
        <begin position="11"/>
        <end position="30"/>
    </location>
</feature>
<feature type="compositionally biased region" description="Basic and acidic residues" evidence="1">
    <location>
        <begin position="117"/>
        <end position="130"/>
    </location>
</feature>
<name>A0A2X0M1B2_9BASI</name>
<feature type="compositionally biased region" description="Low complexity" evidence="1">
    <location>
        <begin position="76"/>
        <end position="92"/>
    </location>
</feature>
<dbReference type="EMBL" id="FQNC01000041">
    <property type="protein sequence ID" value="SGY28895.1"/>
    <property type="molecule type" value="Genomic_DNA"/>
</dbReference>
<feature type="region of interest" description="Disordered" evidence="1">
    <location>
        <begin position="73"/>
        <end position="214"/>
    </location>
</feature>
<keyword evidence="4" id="KW-1185">Reference proteome</keyword>
<feature type="compositionally biased region" description="Low complexity" evidence="1">
    <location>
        <begin position="296"/>
        <end position="309"/>
    </location>
</feature>
<keyword evidence="2" id="KW-0812">Transmembrane</keyword>
<proteinExistence type="predicted"/>
<feature type="compositionally biased region" description="Polar residues" evidence="1">
    <location>
        <begin position="310"/>
        <end position="329"/>
    </location>
</feature>
<dbReference type="AlphaFoldDB" id="A0A2X0M1B2"/>
<feature type="compositionally biased region" description="Polar residues" evidence="1">
    <location>
        <begin position="131"/>
        <end position="141"/>
    </location>
</feature>